<reference evidence="1" key="1">
    <citation type="submission" date="2023-07" db="EMBL/GenBank/DDBJ databases">
        <title>Degradation of tert-butanol by M. austroafricanum TBA100.</title>
        <authorList>
            <person name="Helbich S."/>
            <person name="Vainshtein Y."/>
        </authorList>
    </citation>
    <scope>NUCLEOTIDE SEQUENCE</scope>
    <source>
        <strain evidence="1">TBA100</strain>
    </source>
</reference>
<comment type="caution">
    <text evidence="1">The sequence shown here is derived from an EMBL/GenBank/DDBJ whole genome shotgun (WGS) entry which is preliminary data.</text>
</comment>
<organism evidence="1 2">
    <name type="scientific">Mycolicibacterium austroafricanum</name>
    <name type="common">Mycobacterium austroafricanum</name>
    <dbReference type="NCBI Taxonomy" id="39687"/>
    <lineage>
        <taxon>Bacteria</taxon>
        <taxon>Bacillati</taxon>
        <taxon>Actinomycetota</taxon>
        <taxon>Actinomycetes</taxon>
        <taxon>Mycobacteriales</taxon>
        <taxon>Mycobacteriaceae</taxon>
        <taxon>Mycolicibacterium</taxon>
    </lineage>
</organism>
<gene>
    <name evidence="1" type="ORF">QYF68_28945</name>
</gene>
<name>A0ABT8HNI3_MYCAO</name>
<keyword evidence="2" id="KW-1185">Reference proteome</keyword>
<accession>A0ABT8HNI3</accession>
<dbReference type="EMBL" id="JAUHTC010000094">
    <property type="protein sequence ID" value="MDN4521822.1"/>
    <property type="molecule type" value="Genomic_DNA"/>
</dbReference>
<proteinExistence type="predicted"/>
<sequence length="54" mass="5468">MALATVGAQAPTGCGLLTDPTVTVNVGYESKAINTVNAGTLQRDSRAFEDALAS</sequence>
<evidence type="ECO:0000313" key="1">
    <source>
        <dbReference type="EMBL" id="MDN4521822.1"/>
    </source>
</evidence>
<protein>
    <submittedName>
        <fullName evidence="1">Uncharacterized protein</fullName>
    </submittedName>
</protein>
<evidence type="ECO:0000313" key="2">
    <source>
        <dbReference type="Proteomes" id="UP001172687"/>
    </source>
</evidence>
<dbReference type="RefSeq" id="WP_231963835.1">
    <property type="nucleotide sequence ID" value="NZ_JAUHTC010000094.1"/>
</dbReference>
<dbReference type="Proteomes" id="UP001172687">
    <property type="component" value="Unassembled WGS sequence"/>
</dbReference>